<dbReference type="PANTHER" id="PTHR31636">
    <property type="entry name" value="OSJNBA0084A10.13 PROTEIN-RELATED"/>
    <property type="match status" value="1"/>
</dbReference>
<dbReference type="PROSITE" id="PS50985">
    <property type="entry name" value="GRAS"/>
    <property type="match status" value="1"/>
</dbReference>
<organism evidence="3 4">
    <name type="scientific">Paenibacillus prosopidis</name>
    <dbReference type="NCBI Taxonomy" id="630520"/>
    <lineage>
        <taxon>Bacteria</taxon>
        <taxon>Bacillati</taxon>
        <taxon>Bacillota</taxon>
        <taxon>Bacilli</taxon>
        <taxon>Bacillales</taxon>
        <taxon>Paenibacillaceae</taxon>
        <taxon>Paenibacillus</taxon>
    </lineage>
</organism>
<dbReference type="EMBL" id="QPJD01000003">
    <property type="protein sequence ID" value="RCW50271.1"/>
    <property type="molecule type" value="Genomic_DNA"/>
</dbReference>
<evidence type="ECO:0000256" key="2">
    <source>
        <dbReference type="ARBA" id="ARBA00023163"/>
    </source>
</evidence>
<gene>
    <name evidence="3" type="ORF">DFP97_103289</name>
</gene>
<evidence type="ECO:0000256" key="1">
    <source>
        <dbReference type="ARBA" id="ARBA00023015"/>
    </source>
</evidence>
<dbReference type="Pfam" id="PF03514">
    <property type="entry name" value="GRAS"/>
    <property type="match status" value="1"/>
</dbReference>
<dbReference type="Proteomes" id="UP000252415">
    <property type="component" value="Unassembled WGS sequence"/>
</dbReference>
<comment type="caution">
    <text evidence="3">The sequence shown here is derived from an EMBL/GenBank/DDBJ whole genome shotgun (WGS) entry which is preliminary data.</text>
</comment>
<dbReference type="InterPro" id="IPR005202">
    <property type="entry name" value="TF_GRAS"/>
</dbReference>
<dbReference type="InterPro" id="IPR029063">
    <property type="entry name" value="SAM-dependent_MTases_sf"/>
</dbReference>
<protein>
    <submittedName>
        <fullName evidence="3">GRAS domain family protein</fullName>
    </submittedName>
</protein>
<dbReference type="AlphaFoldDB" id="A0A368W4B2"/>
<accession>A0A368W4B2</accession>
<evidence type="ECO:0000313" key="3">
    <source>
        <dbReference type="EMBL" id="RCW50271.1"/>
    </source>
</evidence>
<proteinExistence type="predicted"/>
<sequence length="366" mass="40963">MTVLQLSSYDKLKSLLLGSMVDGGETVARTELARFAETLEIAENPDDMLPYLFATALMKRLDPVRNEQMNLYLRKYDVPQIELFNLLAQKYPLVANASRFANSLLARYVHPGEPVSFLEIGIGTGRQIVSLLQELALQDRRPSSIELFAIEPNEQCLRQAQENVMVAAESCGIRVSFHPIPYEIESMPDEIWSRLAVGSSKIVNASFALHHIRDTHAGSAGKNGVLRKLSSLRPAVVVMCEPDSDHQTSDAISRFINCWQHFSLVFELIDQLDIPPEQKRALKIFFSREIEDIIGNPEHLRCERHESTAHWIDRLERAGFSPNPDMNGLSLHIPMGVLSTSDEWHIGLGAGEINLVSVICAVPKKG</sequence>
<dbReference type="RefSeq" id="WP_181873372.1">
    <property type="nucleotide sequence ID" value="NZ_QPJD01000003.1"/>
</dbReference>
<keyword evidence="4" id="KW-1185">Reference proteome</keyword>
<dbReference type="Gene3D" id="3.40.50.150">
    <property type="entry name" value="Vaccinia Virus protein VP39"/>
    <property type="match status" value="1"/>
</dbReference>
<dbReference type="SUPFAM" id="SSF53335">
    <property type="entry name" value="S-adenosyl-L-methionine-dependent methyltransferases"/>
    <property type="match status" value="1"/>
</dbReference>
<name>A0A368W4B2_9BACL</name>
<keyword evidence="2" id="KW-0804">Transcription</keyword>
<evidence type="ECO:0000313" key="4">
    <source>
        <dbReference type="Proteomes" id="UP000252415"/>
    </source>
</evidence>
<keyword evidence="1" id="KW-0805">Transcription regulation</keyword>
<reference evidence="3 4" key="1">
    <citation type="submission" date="2018-07" db="EMBL/GenBank/DDBJ databases">
        <title>Genomic Encyclopedia of Type Strains, Phase III (KMG-III): the genomes of soil and plant-associated and newly described type strains.</title>
        <authorList>
            <person name="Whitman W."/>
        </authorList>
    </citation>
    <scope>NUCLEOTIDE SEQUENCE [LARGE SCALE GENOMIC DNA]</scope>
    <source>
        <strain evidence="3 4">CECT 7506</strain>
    </source>
</reference>